<gene>
    <name evidence="1" type="ORF">KIN20_003761</name>
</gene>
<comment type="caution">
    <text evidence="1">The sequence shown here is derived from an EMBL/GenBank/DDBJ whole genome shotgun (WGS) entry which is preliminary data.</text>
</comment>
<dbReference type="Proteomes" id="UP001196413">
    <property type="component" value="Unassembled WGS sequence"/>
</dbReference>
<evidence type="ECO:0000313" key="2">
    <source>
        <dbReference type="Proteomes" id="UP001196413"/>
    </source>
</evidence>
<sequence length="97" mass="10832">SEKGAAKNVSCYTNKEIIKHLVFGSTKKFRYKHFKLMKKFALQFYDVLERQGRSALLRDAVILAILGQPTVSITYELVECRAVAITLGGSSTIGIHL</sequence>
<keyword evidence="2" id="KW-1185">Reference proteome</keyword>
<name>A0AAD5QHL0_PARTN</name>
<proteinExistence type="predicted"/>
<accession>A0AAD5QHL0</accession>
<feature type="non-terminal residue" evidence="1">
    <location>
        <position position="1"/>
    </location>
</feature>
<reference evidence="1" key="1">
    <citation type="submission" date="2021-06" db="EMBL/GenBank/DDBJ databases">
        <title>Parelaphostrongylus tenuis whole genome reference sequence.</title>
        <authorList>
            <person name="Garwood T.J."/>
            <person name="Larsen P.A."/>
            <person name="Fountain-Jones N.M."/>
            <person name="Garbe J.R."/>
            <person name="Macchietto M.G."/>
            <person name="Kania S.A."/>
            <person name="Gerhold R.W."/>
            <person name="Richards J.E."/>
            <person name="Wolf T.M."/>
        </authorList>
    </citation>
    <scope>NUCLEOTIDE SEQUENCE</scope>
    <source>
        <strain evidence="1">MNPRO001-30</strain>
        <tissue evidence="1">Meninges</tissue>
    </source>
</reference>
<dbReference type="EMBL" id="JAHQIW010000509">
    <property type="protein sequence ID" value="KAJ1348460.1"/>
    <property type="molecule type" value="Genomic_DNA"/>
</dbReference>
<organism evidence="1 2">
    <name type="scientific">Parelaphostrongylus tenuis</name>
    <name type="common">Meningeal worm</name>
    <dbReference type="NCBI Taxonomy" id="148309"/>
    <lineage>
        <taxon>Eukaryota</taxon>
        <taxon>Metazoa</taxon>
        <taxon>Ecdysozoa</taxon>
        <taxon>Nematoda</taxon>
        <taxon>Chromadorea</taxon>
        <taxon>Rhabditida</taxon>
        <taxon>Rhabditina</taxon>
        <taxon>Rhabditomorpha</taxon>
        <taxon>Strongyloidea</taxon>
        <taxon>Metastrongylidae</taxon>
        <taxon>Parelaphostrongylus</taxon>
    </lineage>
</organism>
<evidence type="ECO:0000313" key="1">
    <source>
        <dbReference type="EMBL" id="KAJ1348460.1"/>
    </source>
</evidence>
<protein>
    <submittedName>
        <fullName evidence="1">Uncharacterized protein</fullName>
    </submittedName>
</protein>
<dbReference type="AlphaFoldDB" id="A0AAD5QHL0"/>